<proteinExistence type="inferred from homology"/>
<keyword evidence="5" id="KW-0812">Transmembrane</keyword>
<dbReference type="PANTHER" id="PTHR30026:SF20">
    <property type="entry name" value="OUTER MEMBRANE PROTEIN TOLC"/>
    <property type="match status" value="1"/>
</dbReference>
<dbReference type="Pfam" id="PF02321">
    <property type="entry name" value="OEP"/>
    <property type="match status" value="2"/>
</dbReference>
<keyword evidence="10" id="KW-1185">Reference proteome</keyword>
<keyword evidence="8" id="KW-0175">Coiled coil</keyword>
<comment type="similarity">
    <text evidence="2">Belongs to the outer membrane factor (OMF) (TC 1.B.17) family.</text>
</comment>
<evidence type="ECO:0000256" key="2">
    <source>
        <dbReference type="ARBA" id="ARBA00007613"/>
    </source>
</evidence>
<dbReference type="InterPro" id="IPR051906">
    <property type="entry name" value="TolC-like"/>
</dbReference>
<evidence type="ECO:0000256" key="6">
    <source>
        <dbReference type="ARBA" id="ARBA00023136"/>
    </source>
</evidence>
<evidence type="ECO:0000313" key="9">
    <source>
        <dbReference type="EMBL" id="GAD27655.1"/>
    </source>
</evidence>
<gene>
    <name evidence="9" type="ORF">NBRC3257_2654</name>
</gene>
<dbReference type="InterPro" id="IPR003423">
    <property type="entry name" value="OMP_efflux"/>
</dbReference>
<dbReference type="EMBL" id="BASM01000034">
    <property type="protein sequence ID" value="GAD27655.1"/>
    <property type="molecule type" value="Genomic_DNA"/>
</dbReference>
<evidence type="ECO:0000313" key="10">
    <source>
        <dbReference type="Proteomes" id="UP000018209"/>
    </source>
</evidence>
<keyword evidence="7" id="KW-0998">Cell outer membrane</keyword>
<dbReference type="Gene3D" id="1.20.1600.10">
    <property type="entry name" value="Outer membrane efflux proteins (OEP)"/>
    <property type="match status" value="1"/>
</dbReference>
<reference evidence="9 10" key="1">
    <citation type="submission" date="2013-08" db="EMBL/GenBank/DDBJ databases">
        <title>Gluconobacter thailandicus NBRC 3257 whole genome sequence.</title>
        <authorList>
            <person name="Matsutani M."/>
            <person name="Yakushi T."/>
            <person name="Matsushita K."/>
        </authorList>
    </citation>
    <scope>NUCLEOTIDE SEQUENCE [LARGE SCALE GENOMIC DNA]</scope>
    <source>
        <strain evidence="9 10">NBRC 3257</strain>
    </source>
</reference>
<comment type="subcellular location">
    <subcellularLocation>
        <location evidence="1">Cell outer membrane</location>
    </subcellularLocation>
</comment>
<feature type="coiled-coil region" evidence="8">
    <location>
        <begin position="143"/>
        <end position="170"/>
    </location>
</feature>
<evidence type="ECO:0000256" key="1">
    <source>
        <dbReference type="ARBA" id="ARBA00004442"/>
    </source>
</evidence>
<protein>
    <submittedName>
        <fullName evidence="9">Cobalt/zinc/cadmium resistance heavy metal efflux pump protein CzcC</fullName>
    </submittedName>
</protein>
<evidence type="ECO:0000256" key="7">
    <source>
        <dbReference type="ARBA" id="ARBA00023237"/>
    </source>
</evidence>
<evidence type="ECO:0000256" key="3">
    <source>
        <dbReference type="ARBA" id="ARBA00022448"/>
    </source>
</evidence>
<dbReference type="Proteomes" id="UP000018209">
    <property type="component" value="Unassembled WGS sequence"/>
</dbReference>
<comment type="caution">
    <text evidence="9">The sequence shown here is derived from an EMBL/GenBank/DDBJ whole genome shotgun (WGS) entry which is preliminary data.</text>
</comment>
<evidence type="ECO:0000256" key="5">
    <source>
        <dbReference type="ARBA" id="ARBA00022692"/>
    </source>
</evidence>
<sequence length="378" mass="41026">MAWKNDPVRTELQTNQQSADARAKAAQSWFAGGPTLSADYYDDRIGGSHLGYITWQGSVSVPLWLPGQGTATENVAHADARTALMRLDVERMAVAVRVVDAAGAASLARKRETAALSTLSALKRVSDVVSRSVRAGESVSVDSQAIMAQLADARSELESAREEISTSRTALQTLLGIDGIPDITQADRRWLVLTRANNLRWVEDDDPRVRAAHQEVIAAQAQVHLARASFMPNPEVGVEALDQAQYGSPWDTQVGFNVRVPLPNAVTTTPLTSAARDRLAAASRQEIQARRAVQNEMAQVRARLEAATITLDDARVSASAMLRRADAMEHSWRLGESPLIEALRARTDAYRSILALNRAEIAWHGAIIRIGIATGTMP</sequence>
<name>A0ABQ0IZM4_GLUTH</name>
<evidence type="ECO:0000256" key="4">
    <source>
        <dbReference type="ARBA" id="ARBA00022452"/>
    </source>
</evidence>
<dbReference type="PANTHER" id="PTHR30026">
    <property type="entry name" value="OUTER MEMBRANE PROTEIN TOLC"/>
    <property type="match status" value="1"/>
</dbReference>
<keyword evidence="6" id="KW-0472">Membrane</keyword>
<organism evidence="9 10">
    <name type="scientific">Gluconobacter thailandicus NBRC 3257</name>
    <dbReference type="NCBI Taxonomy" id="1381097"/>
    <lineage>
        <taxon>Bacteria</taxon>
        <taxon>Pseudomonadati</taxon>
        <taxon>Pseudomonadota</taxon>
        <taxon>Alphaproteobacteria</taxon>
        <taxon>Acetobacterales</taxon>
        <taxon>Acetobacteraceae</taxon>
        <taxon>Gluconobacter</taxon>
    </lineage>
</organism>
<accession>A0ABQ0IZM4</accession>
<dbReference type="SUPFAM" id="SSF56954">
    <property type="entry name" value="Outer membrane efflux proteins (OEP)"/>
    <property type="match status" value="1"/>
</dbReference>
<keyword evidence="3" id="KW-0813">Transport</keyword>
<keyword evidence="4" id="KW-1134">Transmembrane beta strand</keyword>
<evidence type="ECO:0000256" key="8">
    <source>
        <dbReference type="SAM" id="Coils"/>
    </source>
</evidence>